<dbReference type="AlphaFoldDB" id="A0A2K3KBZ6"/>
<reference evidence="1 2" key="1">
    <citation type="journal article" date="2014" name="Am. J. Bot.">
        <title>Genome assembly and annotation for red clover (Trifolium pratense; Fabaceae).</title>
        <authorList>
            <person name="Istvanek J."/>
            <person name="Jaros M."/>
            <person name="Krenek A."/>
            <person name="Repkova J."/>
        </authorList>
    </citation>
    <scope>NUCLEOTIDE SEQUENCE [LARGE SCALE GENOMIC DNA]</scope>
    <source>
        <strain evidence="2">cv. Tatra</strain>
        <tissue evidence="1">Young leaves</tissue>
    </source>
</reference>
<dbReference type="Proteomes" id="UP000236291">
    <property type="component" value="Unassembled WGS sequence"/>
</dbReference>
<name>A0A2K3KBZ6_TRIPR</name>
<reference evidence="1 2" key="2">
    <citation type="journal article" date="2017" name="Front. Plant Sci.">
        <title>Gene Classification and Mining of Molecular Markers Useful in Red Clover (Trifolium pratense) Breeding.</title>
        <authorList>
            <person name="Istvanek J."/>
            <person name="Dluhosova J."/>
            <person name="Dluhos P."/>
            <person name="Patkova L."/>
            <person name="Nedelnik J."/>
            <person name="Repkova J."/>
        </authorList>
    </citation>
    <scope>NUCLEOTIDE SEQUENCE [LARGE SCALE GENOMIC DNA]</scope>
    <source>
        <strain evidence="2">cv. Tatra</strain>
        <tissue evidence="1">Young leaves</tissue>
    </source>
</reference>
<gene>
    <name evidence="1" type="ORF">L195_g053684</name>
</gene>
<organism evidence="1 2">
    <name type="scientific">Trifolium pratense</name>
    <name type="common">Red clover</name>
    <dbReference type="NCBI Taxonomy" id="57577"/>
    <lineage>
        <taxon>Eukaryota</taxon>
        <taxon>Viridiplantae</taxon>
        <taxon>Streptophyta</taxon>
        <taxon>Embryophyta</taxon>
        <taxon>Tracheophyta</taxon>
        <taxon>Spermatophyta</taxon>
        <taxon>Magnoliopsida</taxon>
        <taxon>eudicotyledons</taxon>
        <taxon>Gunneridae</taxon>
        <taxon>Pentapetalae</taxon>
        <taxon>rosids</taxon>
        <taxon>fabids</taxon>
        <taxon>Fabales</taxon>
        <taxon>Fabaceae</taxon>
        <taxon>Papilionoideae</taxon>
        <taxon>50 kb inversion clade</taxon>
        <taxon>NPAAA clade</taxon>
        <taxon>Hologalegina</taxon>
        <taxon>IRL clade</taxon>
        <taxon>Trifolieae</taxon>
        <taxon>Trifolium</taxon>
    </lineage>
</organism>
<comment type="caution">
    <text evidence="1">The sequence shown here is derived from an EMBL/GenBank/DDBJ whole genome shotgun (WGS) entry which is preliminary data.</text>
</comment>
<accession>A0A2K3KBZ6</accession>
<sequence length="84" mass="9377">MCASQTLKTIDMRLLLVKQSASVGPMQAWSCGSTVVADLACSQAMIWCSRGEMKRFSIKLVQDRRSLIMDDSNVNADTGFMRER</sequence>
<feature type="non-terminal residue" evidence="1">
    <location>
        <position position="84"/>
    </location>
</feature>
<proteinExistence type="predicted"/>
<dbReference type="EMBL" id="ASHM01091412">
    <property type="protein sequence ID" value="PNX63783.1"/>
    <property type="molecule type" value="Genomic_DNA"/>
</dbReference>
<evidence type="ECO:0000313" key="2">
    <source>
        <dbReference type="Proteomes" id="UP000236291"/>
    </source>
</evidence>
<protein>
    <submittedName>
        <fullName evidence="1">Uncharacterized protein</fullName>
    </submittedName>
</protein>
<evidence type="ECO:0000313" key="1">
    <source>
        <dbReference type="EMBL" id="PNX63783.1"/>
    </source>
</evidence>